<evidence type="ECO:0000313" key="2">
    <source>
        <dbReference type="EMBL" id="TMR07923.1"/>
    </source>
</evidence>
<keyword evidence="1" id="KW-0472">Membrane</keyword>
<evidence type="ECO:0000313" key="3">
    <source>
        <dbReference type="Proteomes" id="UP000309128"/>
    </source>
</evidence>
<protein>
    <recommendedName>
        <fullName evidence="4">Peptidase M48 domain-containing protein</fullName>
    </recommendedName>
</protein>
<keyword evidence="1" id="KW-0812">Transmembrane</keyword>
<reference evidence="2 3" key="1">
    <citation type="submission" date="2019-05" db="EMBL/GenBank/DDBJ databases">
        <title>Draft genome sequence of Nonomuraea turkmeniaca DSM 43926.</title>
        <authorList>
            <person name="Saricaoglu S."/>
            <person name="Isik K."/>
        </authorList>
    </citation>
    <scope>NUCLEOTIDE SEQUENCE [LARGE SCALE GENOMIC DNA]</scope>
    <source>
        <strain evidence="2 3">DSM 43926</strain>
    </source>
</reference>
<dbReference type="Proteomes" id="UP000309128">
    <property type="component" value="Unassembled WGS sequence"/>
</dbReference>
<keyword evidence="3" id="KW-1185">Reference proteome</keyword>
<gene>
    <name evidence="2" type="ORF">ETD86_49985</name>
</gene>
<dbReference type="RefSeq" id="WP_138673646.1">
    <property type="nucleotide sequence ID" value="NZ_VCKY01000335.1"/>
</dbReference>
<sequence length="326" mass="35389">MKRLPALLVALAVHLMTLGFVVLGAWTILTRADSLLSWLFGALCLAIGWVLRPRLGRLPADAEVLDRDSAPELYAVAERVADRVGVKRPRKVAVRDLATETRYDRVGLPRTPVLVVGLPLWLALPPRQRVTLLATAYARVPTGEELVVSGALDTLEAWRDALMEAGPLRVREEAQTRITAASLGVADQPGTTYEVAGFLGRLVGRVLGGPVLLVRYVLRRLARVGKPRTRERQEGLARRVASPAELAELEELKAGGYLAPMQAAALRGETATAIRQGALARSRLTADGVLTSAPHCELLGTRESERVDEELTSHYARAIRGFGLIT</sequence>
<evidence type="ECO:0008006" key="4">
    <source>
        <dbReference type="Google" id="ProtNLM"/>
    </source>
</evidence>
<dbReference type="AlphaFoldDB" id="A0A5S4EWC6"/>
<comment type="caution">
    <text evidence="2">The sequence shown here is derived from an EMBL/GenBank/DDBJ whole genome shotgun (WGS) entry which is preliminary data.</text>
</comment>
<feature type="transmembrane region" description="Helical" evidence="1">
    <location>
        <begin position="7"/>
        <end position="29"/>
    </location>
</feature>
<dbReference type="EMBL" id="VCKY01000335">
    <property type="protein sequence ID" value="TMR07923.1"/>
    <property type="molecule type" value="Genomic_DNA"/>
</dbReference>
<keyword evidence="1" id="KW-1133">Transmembrane helix</keyword>
<proteinExistence type="predicted"/>
<evidence type="ECO:0000256" key="1">
    <source>
        <dbReference type="SAM" id="Phobius"/>
    </source>
</evidence>
<accession>A0A5S4EWC6</accession>
<dbReference type="OrthoDB" id="7870694at2"/>
<dbReference type="CDD" id="cd07328">
    <property type="entry name" value="M48_Ste24p_like"/>
    <property type="match status" value="1"/>
</dbReference>
<name>A0A5S4EWC6_9ACTN</name>
<feature type="transmembrane region" description="Helical" evidence="1">
    <location>
        <begin position="35"/>
        <end position="51"/>
    </location>
</feature>
<organism evidence="2 3">
    <name type="scientific">Nonomuraea turkmeniaca</name>
    <dbReference type="NCBI Taxonomy" id="103838"/>
    <lineage>
        <taxon>Bacteria</taxon>
        <taxon>Bacillati</taxon>
        <taxon>Actinomycetota</taxon>
        <taxon>Actinomycetes</taxon>
        <taxon>Streptosporangiales</taxon>
        <taxon>Streptosporangiaceae</taxon>
        <taxon>Nonomuraea</taxon>
    </lineage>
</organism>